<keyword evidence="3" id="KW-0804">Transcription</keyword>
<gene>
    <name evidence="7" type="ORF">J5V16_19570</name>
</gene>
<organism evidence="7 8">
    <name type="scientific">Glycomyces niveus</name>
    <dbReference type="NCBI Taxonomy" id="2820287"/>
    <lineage>
        <taxon>Bacteria</taxon>
        <taxon>Bacillati</taxon>
        <taxon>Actinomycetota</taxon>
        <taxon>Actinomycetes</taxon>
        <taxon>Glycomycetales</taxon>
        <taxon>Glycomycetaceae</taxon>
        <taxon>Glycomyces</taxon>
    </lineage>
</organism>
<dbReference type="InterPro" id="IPR036271">
    <property type="entry name" value="Tet_transcr_reg_TetR-rel_C_sf"/>
</dbReference>
<feature type="region of interest" description="Disordered" evidence="5">
    <location>
        <begin position="185"/>
        <end position="218"/>
    </location>
</feature>
<dbReference type="Pfam" id="PF21597">
    <property type="entry name" value="TetR_C_43"/>
    <property type="match status" value="1"/>
</dbReference>
<feature type="domain" description="HTH tetR-type" evidence="6">
    <location>
        <begin position="13"/>
        <end position="72"/>
    </location>
</feature>
<keyword evidence="1" id="KW-0805">Transcription regulation</keyword>
<feature type="DNA-binding region" description="H-T-H motif" evidence="4">
    <location>
        <begin position="35"/>
        <end position="54"/>
    </location>
</feature>
<dbReference type="EMBL" id="JAGFNP010000012">
    <property type="protein sequence ID" value="MBO3735035.1"/>
    <property type="molecule type" value="Genomic_DNA"/>
</dbReference>
<evidence type="ECO:0000313" key="7">
    <source>
        <dbReference type="EMBL" id="MBO3735035.1"/>
    </source>
</evidence>
<keyword evidence="8" id="KW-1185">Reference proteome</keyword>
<reference evidence="7 8" key="1">
    <citation type="submission" date="2021-03" db="EMBL/GenBank/DDBJ databases">
        <title>Glycomyces sp. nov., a novel actinomycete isolated from soil.</title>
        <authorList>
            <person name="Yang X."/>
            <person name="Xu X."/>
        </authorList>
    </citation>
    <scope>NUCLEOTIDE SEQUENCE [LARGE SCALE GENOMIC DNA]</scope>
    <source>
        <strain evidence="7 8">NEAU-S30</strain>
    </source>
</reference>
<evidence type="ECO:0000256" key="3">
    <source>
        <dbReference type="ARBA" id="ARBA00023163"/>
    </source>
</evidence>
<dbReference type="PANTHER" id="PTHR30055">
    <property type="entry name" value="HTH-TYPE TRANSCRIPTIONAL REGULATOR RUTR"/>
    <property type="match status" value="1"/>
</dbReference>
<dbReference type="PRINTS" id="PR00455">
    <property type="entry name" value="HTHTETR"/>
</dbReference>
<dbReference type="Proteomes" id="UP000681341">
    <property type="component" value="Unassembled WGS sequence"/>
</dbReference>
<dbReference type="InterPro" id="IPR009057">
    <property type="entry name" value="Homeodomain-like_sf"/>
</dbReference>
<dbReference type="Pfam" id="PF00440">
    <property type="entry name" value="TetR_N"/>
    <property type="match status" value="1"/>
</dbReference>
<keyword evidence="2 4" id="KW-0238">DNA-binding</keyword>
<dbReference type="PROSITE" id="PS50977">
    <property type="entry name" value="HTH_TETR_2"/>
    <property type="match status" value="1"/>
</dbReference>
<dbReference type="InterPro" id="IPR050109">
    <property type="entry name" value="HTH-type_TetR-like_transc_reg"/>
</dbReference>
<accession>A0ABS3U8E7</accession>
<sequence length="218" mass="23736">MPAETRSRRSDALRNRDRLLATAADLFAERGLEVPLDEIARSAGVSIGTLYNHFPTRDALYAAIIPARLDALDRIVADALDVEDPWEGFVAYLEGLFGLMARDRSLNDAIAQRRPAGDEVAEACARSVDAVLELIARAKAGGGLREDFAPMDLAMLAAAVSQVIHESGDWRRFLTLHLTGLRAPTDTTKGSLPPLGGKDPSNRVCLRRPGPSRRPRSR</sequence>
<dbReference type="Gene3D" id="1.10.357.10">
    <property type="entry name" value="Tetracycline Repressor, domain 2"/>
    <property type="match status" value="1"/>
</dbReference>
<dbReference type="InterPro" id="IPR049445">
    <property type="entry name" value="TetR_SbtR-like_C"/>
</dbReference>
<comment type="caution">
    <text evidence="7">The sequence shown here is derived from an EMBL/GenBank/DDBJ whole genome shotgun (WGS) entry which is preliminary data.</text>
</comment>
<dbReference type="PANTHER" id="PTHR30055:SF234">
    <property type="entry name" value="HTH-TYPE TRANSCRIPTIONAL REGULATOR BETI"/>
    <property type="match status" value="1"/>
</dbReference>
<evidence type="ECO:0000259" key="6">
    <source>
        <dbReference type="PROSITE" id="PS50977"/>
    </source>
</evidence>
<proteinExistence type="predicted"/>
<evidence type="ECO:0000256" key="5">
    <source>
        <dbReference type="SAM" id="MobiDB-lite"/>
    </source>
</evidence>
<dbReference type="SUPFAM" id="SSF48498">
    <property type="entry name" value="Tetracyclin repressor-like, C-terminal domain"/>
    <property type="match status" value="1"/>
</dbReference>
<dbReference type="SUPFAM" id="SSF46689">
    <property type="entry name" value="Homeodomain-like"/>
    <property type="match status" value="1"/>
</dbReference>
<evidence type="ECO:0000256" key="2">
    <source>
        <dbReference type="ARBA" id="ARBA00023125"/>
    </source>
</evidence>
<evidence type="ECO:0000313" key="8">
    <source>
        <dbReference type="Proteomes" id="UP000681341"/>
    </source>
</evidence>
<dbReference type="InterPro" id="IPR001647">
    <property type="entry name" value="HTH_TetR"/>
</dbReference>
<evidence type="ECO:0000256" key="1">
    <source>
        <dbReference type="ARBA" id="ARBA00023015"/>
    </source>
</evidence>
<evidence type="ECO:0000256" key="4">
    <source>
        <dbReference type="PROSITE-ProRule" id="PRU00335"/>
    </source>
</evidence>
<protein>
    <submittedName>
        <fullName evidence="7">TetR/AcrR family transcriptional regulator</fullName>
    </submittedName>
</protein>
<dbReference type="RefSeq" id="WP_208498656.1">
    <property type="nucleotide sequence ID" value="NZ_JAGFNP010000012.1"/>
</dbReference>
<name>A0ABS3U8E7_9ACTN</name>